<reference evidence="2" key="1">
    <citation type="journal article" date="2014" name="Int. J. Syst. Evol. Microbiol.">
        <title>Complete genome sequence of Corynebacterium casei LMG S-19264T (=DSM 44701T), isolated from a smear-ripened cheese.</title>
        <authorList>
            <consortium name="US DOE Joint Genome Institute (JGI-PGF)"/>
            <person name="Walter F."/>
            <person name="Albersmeier A."/>
            <person name="Kalinowski J."/>
            <person name="Ruckert C."/>
        </authorList>
    </citation>
    <scope>NUCLEOTIDE SEQUENCE</scope>
    <source>
        <strain evidence="2">JCM 19596</strain>
    </source>
</reference>
<dbReference type="CDD" id="cd16148">
    <property type="entry name" value="sulfatase_like"/>
    <property type="match status" value="1"/>
</dbReference>
<evidence type="ECO:0000313" key="2">
    <source>
        <dbReference type="EMBL" id="GGL59495.1"/>
    </source>
</evidence>
<comment type="caution">
    <text evidence="2">The sequence shown here is derived from an EMBL/GenBank/DDBJ whole genome shotgun (WGS) entry which is preliminary data.</text>
</comment>
<dbReference type="SUPFAM" id="SSF53649">
    <property type="entry name" value="Alkaline phosphatase-like"/>
    <property type="match status" value="1"/>
</dbReference>
<gene>
    <name evidence="2" type="ORF">GCM10009039_17140</name>
</gene>
<name>A0A830FBW1_9EURY</name>
<dbReference type="Gene3D" id="3.30.1120.10">
    <property type="match status" value="1"/>
</dbReference>
<evidence type="ECO:0000313" key="3">
    <source>
        <dbReference type="Proteomes" id="UP000607197"/>
    </source>
</evidence>
<sequence length="453" mass="50835">MSQARNVLLVTVDSLRADHVGYHGYERDVTPFIDGRAGDAATFENAFAHVGGTKFAFPSILSGVTPLMYGGYGRISEEQTVVAEPFRDAGYRTGGIHSNLYIGADYGYDRGFDTFFDSKEDASPLSKARQYVKTNLEGTALFDVLQSMYDFAESAGGVNVGSYHSPGDEITDRAIRFIEGSGDQPNFLWVHYMDVHHPFLPPAEYQEKYLDEPLDDRECIKLRRKVLEEPENVADEELQTLIDLYDAEIRYTDDEVERLVTAAEDEWGEDFVFAFTADHGEHFLEHGYFSGAQLYDVKLHVPLLIDGLGGSGSFDDLVALTDLPVTLLDSVGVDVPESYCGHSLVDLVTEGTWPREEICGGMFVDDGAGEDFQCRTDRWKYIERHGGDRELYDLDADPGEQENVADDHPDVVDDLADRLNDHRRAVTETDTDISDVEMEEHVKERLRRLGYSE</sequence>
<reference evidence="2" key="2">
    <citation type="submission" date="2020-09" db="EMBL/GenBank/DDBJ databases">
        <authorList>
            <person name="Sun Q."/>
            <person name="Ohkuma M."/>
        </authorList>
    </citation>
    <scope>NUCLEOTIDE SEQUENCE</scope>
    <source>
        <strain evidence="2">JCM 19596</strain>
    </source>
</reference>
<dbReference type="Pfam" id="PF00884">
    <property type="entry name" value="Sulfatase"/>
    <property type="match status" value="1"/>
</dbReference>
<dbReference type="Proteomes" id="UP000607197">
    <property type="component" value="Unassembled WGS sequence"/>
</dbReference>
<accession>A0A830FBW1</accession>
<dbReference type="PANTHER" id="PTHR43751:SF3">
    <property type="entry name" value="SULFATASE N-TERMINAL DOMAIN-CONTAINING PROTEIN"/>
    <property type="match status" value="1"/>
</dbReference>
<dbReference type="OrthoDB" id="3164at2157"/>
<dbReference type="InterPro" id="IPR052701">
    <property type="entry name" value="GAG_Ulvan_Degrading_Sulfatases"/>
</dbReference>
<dbReference type="InterPro" id="IPR000917">
    <property type="entry name" value="Sulfatase_N"/>
</dbReference>
<dbReference type="EMBL" id="BMPG01000002">
    <property type="protein sequence ID" value="GGL59495.1"/>
    <property type="molecule type" value="Genomic_DNA"/>
</dbReference>
<dbReference type="AlphaFoldDB" id="A0A830FBW1"/>
<protein>
    <recommendedName>
        <fullName evidence="1">Sulfatase N-terminal domain-containing protein</fullName>
    </recommendedName>
</protein>
<proteinExistence type="predicted"/>
<dbReference type="Gene3D" id="3.40.720.10">
    <property type="entry name" value="Alkaline Phosphatase, subunit A"/>
    <property type="match status" value="1"/>
</dbReference>
<keyword evidence="3" id="KW-1185">Reference proteome</keyword>
<dbReference type="InterPro" id="IPR017850">
    <property type="entry name" value="Alkaline_phosphatase_core_sf"/>
</dbReference>
<dbReference type="PANTHER" id="PTHR43751">
    <property type="entry name" value="SULFATASE"/>
    <property type="match status" value="1"/>
</dbReference>
<organism evidence="2 3">
    <name type="scientific">Halocalculus aciditolerans</name>
    <dbReference type="NCBI Taxonomy" id="1383812"/>
    <lineage>
        <taxon>Archaea</taxon>
        <taxon>Methanobacteriati</taxon>
        <taxon>Methanobacteriota</taxon>
        <taxon>Stenosarchaea group</taxon>
        <taxon>Halobacteria</taxon>
        <taxon>Halobacteriales</taxon>
        <taxon>Halobacteriaceae</taxon>
        <taxon>Halocalculus</taxon>
    </lineage>
</organism>
<evidence type="ECO:0000259" key="1">
    <source>
        <dbReference type="Pfam" id="PF00884"/>
    </source>
</evidence>
<feature type="domain" description="Sulfatase N-terminal" evidence="1">
    <location>
        <begin position="5"/>
        <end position="329"/>
    </location>
</feature>
<dbReference type="RefSeq" id="WP_188977946.1">
    <property type="nucleotide sequence ID" value="NZ_BMPG01000002.1"/>
</dbReference>